<gene>
    <name evidence="2" type="ORF">DFH94DRAFT_781980</name>
</gene>
<dbReference type="Proteomes" id="UP000759537">
    <property type="component" value="Unassembled WGS sequence"/>
</dbReference>
<feature type="compositionally biased region" description="Low complexity" evidence="1">
    <location>
        <begin position="280"/>
        <end position="291"/>
    </location>
</feature>
<evidence type="ECO:0000256" key="1">
    <source>
        <dbReference type="SAM" id="MobiDB-lite"/>
    </source>
</evidence>
<keyword evidence="3" id="KW-1185">Reference proteome</keyword>
<dbReference type="OrthoDB" id="3258774at2759"/>
<feature type="region of interest" description="Disordered" evidence="1">
    <location>
        <begin position="171"/>
        <end position="192"/>
    </location>
</feature>
<reference evidence="2" key="2">
    <citation type="journal article" date="2020" name="Nat. Commun.">
        <title>Large-scale genome sequencing of mycorrhizal fungi provides insights into the early evolution of symbiotic traits.</title>
        <authorList>
            <person name="Miyauchi S."/>
            <person name="Kiss E."/>
            <person name="Kuo A."/>
            <person name="Drula E."/>
            <person name="Kohler A."/>
            <person name="Sanchez-Garcia M."/>
            <person name="Morin E."/>
            <person name="Andreopoulos B."/>
            <person name="Barry K.W."/>
            <person name="Bonito G."/>
            <person name="Buee M."/>
            <person name="Carver A."/>
            <person name="Chen C."/>
            <person name="Cichocki N."/>
            <person name="Clum A."/>
            <person name="Culley D."/>
            <person name="Crous P.W."/>
            <person name="Fauchery L."/>
            <person name="Girlanda M."/>
            <person name="Hayes R.D."/>
            <person name="Keri Z."/>
            <person name="LaButti K."/>
            <person name="Lipzen A."/>
            <person name="Lombard V."/>
            <person name="Magnuson J."/>
            <person name="Maillard F."/>
            <person name="Murat C."/>
            <person name="Nolan M."/>
            <person name="Ohm R.A."/>
            <person name="Pangilinan J."/>
            <person name="Pereira M.F."/>
            <person name="Perotto S."/>
            <person name="Peter M."/>
            <person name="Pfister S."/>
            <person name="Riley R."/>
            <person name="Sitrit Y."/>
            <person name="Stielow J.B."/>
            <person name="Szollosi G."/>
            <person name="Zifcakova L."/>
            <person name="Stursova M."/>
            <person name="Spatafora J.W."/>
            <person name="Tedersoo L."/>
            <person name="Vaario L.M."/>
            <person name="Yamada A."/>
            <person name="Yan M."/>
            <person name="Wang P."/>
            <person name="Xu J."/>
            <person name="Bruns T."/>
            <person name="Baldrian P."/>
            <person name="Vilgalys R."/>
            <person name="Dunand C."/>
            <person name="Henrissat B."/>
            <person name="Grigoriev I.V."/>
            <person name="Hibbett D."/>
            <person name="Nagy L.G."/>
            <person name="Martin F.M."/>
        </authorList>
    </citation>
    <scope>NUCLEOTIDE SEQUENCE</scope>
    <source>
        <strain evidence="2">Prilba</strain>
    </source>
</reference>
<proteinExistence type="predicted"/>
<dbReference type="AlphaFoldDB" id="A0A9P5JVA2"/>
<name>A0A9P5JVA2_9AGAM</name>
<evidence type="ECO:0000313" key="2">
    <source>
        <dbReference type="EMBL" id="KAF8466101.1"/>
    </source>
</evidence>
<sequence length="373" mass="40807">MEAAKAEDKSASRVFNVLKEKLCPKAADYGKSETMTVEFLLFKSLPDERPTVVRQELGRGTSVQEVLWNFSRFKDERRLTLKQNPHFYLGLPTSQNAYGGDFSVEPIENFQHAKICVLTDKPGRVFLETDKNRRAFGNLWVPDKAIIFKDVCGKLEGERIVRESMEGASQLWSLDDPPLSPTSLPASPSGPLPTMTAPPTNYTAYGSFQDWREPIHRGVITLDTSVCIRAMPPSNSSSGSPSLSSAITSAGPSANDGSLPSWLQIPTQAISYQIHHTAVPRRSPASRLSPRTVAPPSPNTAFVPQPMAAVPLTNQASPASATSSYITCGSEEKGTAKVASDREATGAPSRKRCIQLSQSPVWQFWNRRCSQTP</sequence>
<feature type="compositionally biased region" description="Polar residues" evidence="1">
    <location>
        <begin position="246"/>
        <end position="256"/>
    </location>
</feature>
<reference evidence="2" key="1">
    <citation type="submission" date="2019-10" db="EMBL/GenBank/DDBJ databases">
        <authorList>
            <consortium name="DOE Joint Genome Institute"/>
            <person name="Kuo A."/>
            <person name="Miyauchi S."/>
            <person name="Kiss E."/>
            <person name="Drula E."/>
            <person name="Kohler A."/>
            <person name="Sanchez-Garcia M."/>
            <person name="Andreopoulos B."/>
            <person name="Barry K.W."/>
            <person name="Bonito G."/>
            <person name="Buee M."/>
            <person name="Carver A."/>
            <person name="Chen C."/>
            <person name="Cichocki N."/>
            <person name="Clum A."/>
            <person name="Culley D."/>
            <person name="Crous P.W."/>
            <person name="Fauchery L."/>
            <person name="Girlanda M."/>
            <person name="Hayes R."/>
            <person name="Keri Z."/>
            <person name="LaButti K."/>
            <person name="Lipzen A."/>
            <person name="Lombard V."/>
            <person name="Magnuson J."/>
            <person name="Maillard F."/>
            <person name="Morin E."/>
            <person name="Murat C."/>
            <person name="Nolan M."/>
            <person name="Ohm R."/>
            <person name="Pangilinan J."/>
            <person name="Pereira M."/>
            <person name="Perotto S."/>
            <person name="Peter M."/>
            <person name="Riley R."/>
            <person name="Sitrit Y."/>
            <person name="Stielow B."/>
            <person name="Szollosi G."/>
            <person name="Zifcakova L."/>
            <person name="Stursova M."/>
            <person name="Spatafora J.W."/>
            <person name="Tedersoo L."/>
            <person name="Vaario L.-M."/>
            <person name="Yamada A."/>
            <person name="Yan M."/>
            <person name="Wang P."/>
            <person name="Xu J."/>
            <person name="Bruns T."/>
            <person name="Baldrian P."/>
            <person name="Vilgalys R."/>
            <person name="Henrissat B."/>
            <person name="Grigoriev I.V."/>
            <person name="Hibbett D."/>
            <person name="Nagy L.G."/>
            <person name="Martin F.M."/>
        </authorList>
    </citation>
    <scope>NUCLEOTIDE SEQUENCE</scope>
    <source>
        <strain evidence="2">Prilba</strain>
    </source>
</reference>
<accession>A0A9P5JVA2</accession>
<evidence type="ECO:0000313" key="3">
    <source>
        <dbReference type="Proteomes" id="UP000759537"/>
    </source>
</evidence>
<comment type="caution">
    <text evidence="2">The sequence shown here is derived from an EMBL/GenBank/DDBJ whole genome shotgun (WGS) entry which is preliminary data.</text>
</comment>
<dbReference type="EMBL" id="WHVB01000043">
    <property type="protein sequence ID" value="KAF8466101.1"/>
    <property type="molecule type" value="Genomic_DNA"/>
</dbReference>
<feature type="compositionally biased region" description="Low complexity" evidence="1">
    <location>
        <begin position="232"/>
        <end position="245"/>
    </location>
</feature>
<feature type="region of interest" description="Disordered" evidence="1">
    <location>
        <begin position="276"/>
        <end position="301"/>
    </location>
</feature>
<feature type="compositionally biased region" description="Basic and acidic residues" evidence="1">
    <location>
        <begin position="330"/>
        <end position="344"/>
    </location>
</feature>
<feature type="region of interest" description="Disordered" evidence="1">
    <location>
        <begin position="232"/>
        <end position="256"/>
    </location>
</feature>
<protein>
    <submittedName>
        <fullName evidence="2">Uncharacterized protein</fullName>
    </submittedName>
</protein>
<organism evidence="2 3">
    <name type="scientific">Russula ochroleuca</name>
    <dbReference type="NCBI Taxonomy" id="152965"/>
    <lineage>
        <taxon>Eukaryota</taxon>
        <taxon>Fungi</taxon>
        <taxon>Dikarya</taxon>
        <taxon>Basidiomycota</taxon>
        <taxon>Agaricomycotina</taxon>
        <taxon>Agaricomycetes</taxon>
        <taxon>Russulales</taxon>
        <taxon>Russulaceae</taxon>
        <taxon>Russula</taxon>
    </lineage>
</organism>
<feature type="region of interest" description="Disordered" evidence="1">
    <location>
        <begin position="330"/>
        <end position="351"/>
    </location>
</feature>